<dbReference type="Proteomes" id="UP000321363">
    <property type="component" value="Unassembled WGS sequence"/>
</dbReference>
<dbReference type="FunFam" id="1.10.600.10:FF:000014">
    <property type="entry name" value="Heptaprenyl diphosphate synthase component II"/>
    <property type="match status" value="1"/>
</dbReference>
<evidence type="ECO:0000313" key="12">
    <source>
        <dbReference type="EMBL" id="TXC93291.1"/>
    </source>
</evidence>
<dbReference type="InterPro" id="IPR014119">
    <property type="entry name" value="GerC3_HepT"/>
</dbReference>
<dbReference type="PANTHER" id="PTHR12001">
    <property type="entry name" value="GERANYLGERANYL PYROPHOSPHATE SYNTHASE"/>
    <property type="match status" value="1"/>
</dbReference>
<dbReference type="InterPro" id="IPR008949">
    <property type="entry name" value="Isoprenoid_synthase_dom_sf"/>
</dbReference>
<dbReference type="GO" id="GO:0046872">
    <property type="term" value="F:metal ion binding"/>
    <property type="evidence" value="ECO:0007669"/>
    <property type="project" value="UniProtKB-KW"/>
</dbReference>
<evidence type="ECO:0000256" key="4">
    <source>
        <dbReference type="ARBA" id="ARBA00022723"/>
    </source>
</evidence>
<evidence type="ECO:0000256" key="5">
    <source>
        <dbReference type="ARBA" id="ARBA00022842"/>
    </source>
</evidence>
<evidence type="ECO:0000256" key="10">
    <source>
        <dbReference type="ARBA" id="ARBA00070472"/>
    </source>
</evidence>
<proteinExistence type="inferred from homology"/>
<reference evidence="12 13" key="1">
    <citation type="journal article" date="2005" name="Int. J. Syst. Evol. Microbiol.">
        <title>Bacillus litoralis sp. nov., isolated from a tidal flat of the Yellow Sea in Korea.</title>
        <authorList>
            <person name="Yoon J.H."/>
            <person name="Oh T.K."/>
        </authorList>
    </citation>
    <scope>NUCLEOTIDE SEQUENCE [LARGE SCALE GENOMIC DNA]</scope>
    <source>
        <strain evidence="12 13">SW-211</strain>
    </source>
</reference>
<evidence type="ECO:0000256" key="9">
    <source>
        <dbReference type="ARBA" id="ARBA00066444"/>
    </source>
</evidence>
<dbReference type="Pfam" id="PF00348">
    <property type="entry name" value="polyprenyl_synt"/>
    <property type="match status" value="1"/>
</dbReference>
<dbReference type="SUPFAM" id="SSF48576">
    <property type="entry name" value="Terpenoid synthases"/>
    <property type="match status" value="1"/>
</dbReference>
<evidence type="ECO:0000256" key="6">
    <source>
        <dbReference type="ARBA" id="ARBA00050780"/>
    </source>
</evidence>
<comment type="similarity">
    <text evidence="2 11">Belongs to the FPP/GGPP synthase family.</text>
</comment>
<dbReference type="GO" id="GO:0000010">
    <property type="term" value="F:heptaprenyl diphosphate synthase activity"/>
    <property type="evidence" value="ECO:0007669"/>
    <property type="project" value="UniProtKB-EC"/>
</dbReference>
<keyword evidence="4" id="KW-0479">Metal-binding</keyword>
<keyword evidence="13" id="KW-1185">Reference proteome</keyword>
<evidence type="ECO:0000256" key="8">
    <source>
        <dbReference type="ARBA" id="ARBA00065985"/>
    </source>
</evidence>
<dbReference type="Gene3D" id="1.10.600.10">
    <property type="entry name" value="Farnesyl Diphosphate Synthase"/>
    <property type="match status" value="1"/>
</dbReference>
<sequence length="320" mass="36449">MKYKALYSFLNSDLSIIEQELEKTSVSEYSLLKEANLELLQAGGKRIRPVFVLLSSMFGEYNINKVKYVAVALETIHMASLVHDDVIDDAEMRRGKPTVKSRWDNRIAMYTGDYLLARSLEVMTNIDDPLAHKILSKAIVEVCLGEIEQIKDKYHFDQSFRTYLKRIKRKTALLIAVSCQLGAVSSGASKEIHQKLYWFGYFVGMSFQITDDILDFTSTEKDLGKPVGSDLLQGNITLPVLFALEIPEIKREIVKITNETTPKEIELVLEMILASDVIEQSAKVSDQYLKKAFDILETLPRNRARSTLYSIAKYIGKRKF</sequence>
<dbReference type="OrthoDB" id="9805316at2"/>
<evidence type="ECO:0000313" key="13">
    <source>
        <dbReference type="Proteomes" id="UP000321363"/>
    </source>
</evidence>
<comment type="subunit">
    <text evidence="8">Heterodimer of component I and II.</text>
</comment>
<protein>
    <recommendedName>
        <fullName evidence="10">Heptaprenyl diphosphate synthase component 2</fullName>
        <ecNumber evidence="9">2.5.1.30</ecNumber>
    </recommendedName>
</protein>
<evidence type="ECO:0000256" key="3">
    <source>
        <dbReference type="ARBA" id="ARBA00022679"/>
    </source>
</evidence>
<dbReference type="RefSeq" id="WP_146946149.1">
    <property type="nucleotide sequence ID" value="NZ_VOQF01000001.1"/>
</dbReference>
<keyword evidence="5" id="KW-0460">Magnesium</keyword>
<name>A0A5C6W641_9BACI</name>
<evidence type="ECO:0000256" key="7">
    <source>
        <dbReference type="ARBA" id="ARBA00055604"/>
    </source>
</evidence>
<dbReference type="EC" id="2.5.1.30" evidence="9"/>
<dbReference type="CDD" id="cd00685">
    <property type="entry name" value="Trans_IPPS_HT"/>
    <property type="match status" value="1"/>
</dbReference>
<evidence type="ECO:0000256" key="11">
    <source>
        <dbReference type="RuleBase" id="RU004466"/>
    </source>
</evidence>
<dbReference type="InterPro" id="IPR000092">
    <property type="entry name" value="Polyprenyl_synt"/>
</dbReference>
<comment type="catalytic activity">
    <reaction evidence="6">
        <text>4 isopentenyl diphosphate + (2E,6E)-farnesyl diphosphate = all-trans-heptaprenyl diphosphate + 4 diphosphate</text>
        <dbReference type="Rhea" id="RHEA:27794"/>
        <dbReference type="ChEBI" id="CHEBI:33019"/>
        <dbReference type="ChEBI" id="CHEBI:58206"/>
        <dbReference type="ChEBI" id="CHEBI:128769"/>
        <dbReference type="ChEBI" id="CHEBI:175763"/>
        <dbReference type="EC" id="2.5.1.30"/>
    </reaction>
</comment>
<dbReference type="NCBIfam" id="TIGR02748">
    <property type="entry name" value="GerC3_HepT"/>
    <property type="match status" value="1"/>
</dbReference>
<evidence type="ECO:0000256" key="1">
    <source>
        <dbReference type="ARBA" id="ARBA00001946"/>
    </source>
</evidence>
<keyword evidence="3 11" id="KW-0808">Transferase</keyword>
<dbReference type="PANTHER" id="PTHR12001:SF69">
    <property type="entry name" value="ALL TRANS-POLYPRENYL-DIPHOSPHATE SYNTHASE PDSS1"/>
    <property type="match status" value="1"/>
</dbReference>
<comment type="caution">
    <text evidence="12">The sequence shown here is derived from an EMBL/GenBank/DDBJ whole genome shotgun (WGS) entry which is preliminary data.</text>
</comment>
<evidence type="ECO:0000256" key="2">
    <source>
        <dbReference type="ARBA" id="ARBA00006706"/>
    </source>
</evidence>
<dbReference type="InterPro" id="IPR033749">
    <property type="entry name" value="Polyprenyl_synt_CS"/>
</dbReference>
<accession>A0A5C6W641</accession>
<dbReference type="EMBL" id="VOQF01000001">
    <property type="protein sequence ID" value="TXC93291.1"/>
    <property type="molecule type" value="Genomic_DNA"/>
</dbReference>
<comment type="cofactor">
    <cofactor evidence="1">
        <name>Mg(2+)</name>
        <dbReference type="ChEBI" id="CHEBI:18420"/>
    </cofactor>
</comment>
<dbReference type="AlphaFoldDB" id="A0A5C6W641"/>
<dbReference type="GO" id="GO:0008299">
    <property type="term" value="P:isoprenoid biosynthetic process"/>
    <property type="evidence" value="ECO:0007669"/>
    <property type="project" value="InterPro"/>
</dbReference>
<dbReference type="SFLD" id="SFLDS00005">
    <property type="entry name" value="Isoprenoid_Synthase_Type_I"/>
    <property type="match status" value="1"/>
</dbReference>
<gene>
    <name evidence="12" type="primary">hepT</name>
    <name evidence="12" type="ORF">FS935_03610</name>
</gene>
<dbReference type="PROSITE" id="PS00444">
    <property type="entry name" value="POLYPRENYL_SYNTHASE_2"/>
    <property type="match status" value="1"/>
</dbReference>
<organism evidence="12 13">
    <name type="scientific">Metabacillus litoralis</name>
    <dbReference type="NCBI Taxonomy" id="152268"/>
    <lineage>
        <taxon>Bacteria</taxon>
        <taxon>Bacillati</taxon>
        <taxon>Bacillota</taxon>
        <taxon>Bacilli</taxon>
        <taxon>Bacillales</taxon>
        <taxon>Bacillaceae</taxon>
        <taxon>Metabacillus</taxon>
    </lineage>
</organism>
<dbReference type="PROSITE" id="PS00723">
    <property type="entry name" value="POLYPRENYL_SYNTHASE_1"/>
    <property type="match status" value="1"/>
</dbReference>
<comment type="function">
    <text evidence="7">Supplies heptaprenyl diphosphate, the precursor for the side chain of the isoprenoid quinone menaquinone-7 (MQ-7).</text>
</comment>